<evidence type="ECO:0000313" key="1">
    <source>
        <dbReference type="EMBL" id="EJX02873.1"/>
    </source>
</evidence>
<gene>
    <name evidence="1" type="ORF">EVA_09020</name>
</gene>
<dbReference type="AlphaFoldDB" id="J9GL30"/>
<reference evidence="1" key="1">
    <citation type="journal article" date="2012" name="PLoS ONE">
        <title>Gene sets for utilization of primary and secondary nutrition supplies in the distal gut of endangered iberian lynx.</title>
        <authorList>
            <person name="Alcaide M."/>
            <person name="Messina E."/>
            <person name="Richter M."/>
            <person name="Bargiela R."/>
            <person name="Peplies J."/>
            <person name="Huws S.A."/>
            <person name="Newbold C.J."/>
            <person name="Golyshin P.N."/>
            <person name="Simon M.A."/>
            <person name="Lopez G."/>
            <person name="Yakimov M.M."/>
            <person name="Ferrer M."/>
        </authorList>
    </citation>
    <scope>NUCLEOTIDE SEQUENCE</scope>
</reference>
<protein>
    <submittedName>
        <fullName evidence="1">Uncharacterized protein</fullName>
    </submittedName>
</protein>
<accession>J9GL30</accession>
<comment type="caution">
    <text evidence="1">The sequence shown here is derived from an EMBL/GenBank/DDBJ whole genome shotgun (WGS) entry which is preliminary data.</text>
</comment>
<proteinExistence type="predicted"/>
<organism evidence="1">
    <name type="scientific">gut metagenome</name>
    <dbReference type="NCBI Taxonomy" id="749906"/>
    <lineage>
        <taxon>unclassified sequences</taxon>
        <taxon>metagenomes</taxon>
        <taxon>organismal metagenomes</taxon>
    </lineage>
</organism>
<dbReference type="EMBL" id="AMCI01002380">
    <property type="protein sequence ID" value="EJX02873.1"/>
    <property type="molecule type" value="Genomic_DNA"/>
</dbReference>
<sequence>MINTPEPKRWGELLTFFSKHIPQEVRVERIEELRRNSIKNERTSDFISRYLMRYRRMICKEEVMYSCTV</sequence>
<name>J9GL30_9ZZZZ</name>